<dbReference type="InterPro" id="IPR053378">
    <property type="entry name" value="Prenyl_diphosphate_synthase"/>
</dbReference>
<evidence type="ECO:0000256" key="12">
    <source>
        <dbReference type="RuleBase" id="RU004466"/>
    </source>
</evidence>
<evidence type="ECO:0000256" key="9">
    <source>
        <dbReference type="ARBA" id="ARBA00032380"/>
    </source>
</evidence>
<evidence type="ECO:0000256" key="10">
    <source>
        <dbReference type="ARBA" id="ARBA00032873"/>
    </source>
</evidence>
<dbReference type="FunFam" id="1.10.600.10:FF:000001">
    <property type="entry name" value="Geranylgeranyl diphosphate synthase"/>
    <property type="match status" value="1"/>
</dbReference>
<dbReference type="AlphaFoldDB" id="A0AA46AGH7"/>
<reference evidence="13" key="1">
    <citation type="submission" date="2017-05" db="EMBL/GenBank/DDBJ databases">
        <authorList>
            <person name="Varghese N."/>
            <person name="Submissions S."/>
        </authorList>
    </citation>
    <scope>NUCLEOTIDE SEQUENCE</scope>
    <source>
        <strain evidence="13">DSM 45262</strain>
    </source>
</reference>
<evidence type="ECO:0000256" key="7">
    <source>
        <dbReference type="ARBA" id="ARBA00022842"/>
    </source>
</evidence>
<dbReference type="GO" id="GO:0005737">
    <property type="term" value="C:cytoplasm"/>
    <property type="evidence" value="ECO:0007669"/>
    <property type="project" value="UniProtKB-ARBA"/>
</dbReference>
<dbReference type="NCBIfam" id="NF045485">
    <property type="entry name" value="FPPsyn"/>
    <property type="match status" value="1"/>
</dbReference>
<evidence type="ECO:0000256" key="5">
    <source>
        <dbReference type="ARBA" id="ARBA00022679"/>
    </source>
</evidence>
<dbReference type="SFLD" id="SFLDS00005">
    <property type="entry name" value="Isoprenoid_Synthase_Type_I"/>
    <property type="match status" value="1"/>
</dbReference>
<keyword evidence="5 12" id="KW-0808">Transferase</keyword>
<evidence type="ECO:0000256" key="4">
    <source>
        <dbReference type="ARBA" id="ARBA00015100"/>
    </source>
</evidence>
<evidence type="ECO:0000256" key="2">
    <source>
        <dbReference type="ARBA" id="ARBA00006706"/>
    </source>
</evidence>
<dbReference type="PROSITE" id="PS00444">
    <property type="entry name" value="POLYPRENYL_SYNTHASE_2"/>
    <property type="match status" value="1"/>
</dbReference>
<keyword evidence="14" id="KW-1185">Reference proteome</keyword>
<gene>
    <name evidence="13" type="ORF">SAMN06265361_106139</name>
</gene>
<dbReference type="RefSeq" id="WP_223248066.1">
    <property type="nucleotide sequence ID" value="NZ_FXTU01000006.1"/>
</dbReference>
<dbReference type="InterPro" id="IPR000092">
    <property type="entry name" value="Polyprenyl_synt"/>
</dbReference>
<comment type="cofactor">
    <cofactor evidence="1">
        <name>Mg(2+)</name>
        <dbReference type="ChEBI" id="CHEBI:18420"/>
    </cofactor>
</comment>
<evidence type="ECO:0000256" key="1">
    <source>
        <dbReference type="ARBA" id="ARBA00001946"/>
    </source>
</evidence>
<keyword evidence="8" id="KW-0414">Isoprene biosynthesis</keyword>
<dbReference type="Proteomes" id="UP001157946">
    <property type="component" value="Unassembled WGS sequence"/>
</dbReference>
<keyword evidence="7" id="KW-0460">Magnesium</keyword>
<dbReference type="CDD" id="cd00685">
    <property type="entry name" value="Trans_IPPS_HT"/>
    <property type="match status" value="1"/>
</dbReference>
<dbReference type="GO" id="GO:0004337">
    <property type="term" value="F:(2E,6E)-farnesyl diphosphate synthase activity"/>
    <property type="evidence" value="ECO:0007669"/>
    <property type="project" value="UniProtKB-EC"/>
</dbReference>
<dbReference type="InterPro" id="IPR033749">
    <property type="entry name" value="Polyprenyl_synt_CS"/>
</dbReference>
<sequence length="297" mass="31725">MQIQSYMREKAKLVHQALDDYTAGLEGIPSVLKDAMRYSLLAGGKRFRPVLVLATVEALGGNTQQALPFACAIEMIHTYSLIHDDLPAMDDDDVRRGMPTNHKVYGEAHAILAGDALLTEAFGIMARAAGETGVAPEVALALINEASVAAGAKGMVGGQVDDLLGEGRTVTLAELESIHHRKTGDLIAFSVRAGAMVAGADEVALAALTRYAYRLGLAFQIQDDILDVIGDAVLIGKPVGSDEANQKSTYPALLGLEESKKRLNEITEQAKNAIIGHDGINPERLLQIADYLLARDR</sequence>
<evidence type="ECO:0000313" key="13">
    <source>
        <dbReference type="EMBL" id="SMP29001.1"/>
    </source>
</evidence>
<dbReference type="Gene3D" id="1.10.600.10">
    <property type="entry name" value="Farnesyl Diphosphate Synthase"/>
    <property type="match status" value="1"/>
</dbReference>
<dbReference type="PANTHER" id="PTHR43281:SF1">
    <property type="entry name" value="FARNESYL DIPHOSPHATE SYNTHASE"/>
    <property type="match status" value="1"/>
</dbReference>
<dbReference type="PANTHER" id="PTHR43281">
    <property type="entry name" value="FARNESYL DIPHOSPHATE SYNTHASE"/>
    <property type="match status" value="1"/>
</dbReference>
<evidence type="ECO:0000313" key="14">
    <source>
        <dbReference type="Proteomes" id="UP001157946"/>
    </source>
</evidence>
<protein>
    <recommendedName>
        <fullName evidence="4">Farnesyl diphosphate synthase</fullName>
        <ecNumber evidence="3">2.5.1.10</ecNumber>
    </recommendedName>
    <alternativeName>
        <fullName evidence="10">(2E,6E)-farnesyl diphosphate synthase</fullName>
    </alternativeName>
    <alternativeName>
        <fullName evidence="9">Geranyltranstransferase</fullName>
    </alternativeName>
</protein>
<evidence type="ECO:0000256" key="8">
    <source>
        <dbReference type="ARBA" id="ARBA00023229"/>
    </source>
</evidence>
<dbReference type="SUPFAM" id="SSF48576">
    <property type="entry name" value="Terpenoid synthases"/>
    <property type="match status" value="1"/>
</dbReference>
<evidence type="ECO:0000256" key="6">
    <source>
        <dbReference type="ARBA" id="ARBA00022723"/>
    </source>
</evidence>
<dbReference type="PROSITE" id="PS00723">
    <property type="entry name" value="POLYPRENYL_SYNTHASE_1"/>
    <property type="match status" value="1"/>
</dbReference>
<comment type="caution">
    <text evidence="13">The sequence shown here is derived from an EMBL/GenBank/DDBJ whole genome shotgun (WGS) entry which is preliminary data.</text>
</comment>
<proteinExistence type="inferred from homology"/>
<name>A0AA46AGH7_9BACL</name>
<dbReference type="EMBL" id="FXTU01000006">
    <property type="protein sequence ID" value="SMP29001.1"/>
    <property type="molecule type" value="Genomic_DNA"/>
</dbReference>
<keyword evidence="6" id="KW-0479">Metal-binding</keyword>
<evidence type="ECO:0000256" key="11">
    <source>
        <dbReference type="ARBA" id="ARBA00049399"/>
    </source>
</evidence>
<dbReference type="Pfam" id="PF00348">
    <property type="entry name" value="polyprenyl_synt"/>
    <property type="match status" value="1"/>
</dbReference>
<dbReference type="GO" id="GO:0046872">
    <property type="term" value="F:metal ion binding"/>
    <property type="evidence" value="ECO:0007669"/>
    <property type="project" value="UniProtKB-KW"/>
</dbReference>
<dbReference type="EC" id="2.5.1.10" evidence="3"/>
<dbReference type="SFLD" id="SFLDG01017">
    <property type="entry name" value="Polyprenyl_Transferase_Like"/>
    <property type="match status" value="1"/>
</dbReference>
<dbReference type="InterPro" id="IPR008949">
    <property type="entry name" value="Isoprenoid_synthase_dom_sf"/>
</dbReference>
<evidence type="ECO:0000256" key="3">
    <source>
        <dbReference type="ARBA" id="ARBA00012439"/>
    </source>
</evidence>
<organism evidence="13 14">
    <name type="scientific">Laceyella tengchongensis</name>
    <dbReference type="NCBI Taxonomy" id="574699"/>
    <lineage>
        <taxon>Bacteria</taxon>
        <taxon>Bacillati</taxon>
        <taxon>Bacillota</taxon>
        <taxon>Bacilli</taxon>
        <taxon>Bacillales</taxon>
        <taxon>Thermoactinomycetaceae</taxon>
        <taxon>Laceyella</taxon>
    </lineage>
</organism>
<comment type="catalytic activity">
    <reaction evidence="11">
        <text>isopentenyl diphosphate + (2E)-geranyl diphosphate = (2E,6E)-farnesyl diphosphate + diphosphate</text>
        <dbReference type="Rhea" id="RHEA:19361"/>
        <dbReference type="ChEBI" id="CHEBI:33019"/>
        <dbReference type="ChEBI" id="CHEBI:58057"/>
        <dbReference type="ChEBI" id="CHEBI:128769"/>
        <dbReference type="ChEBI" id="CHEBI:175763"/>
        <dbReference type="EC" id="2.5.1.10"/>
    </reaction>
</comment>
<dbReference type="GO" id="GO:0016114">
    <property type="term" value="P:terpenoid biosynthetic process"/>
    <property type="evidence" value="ECO:0007669"/>
    <property type="project" value="UniProtKB-ARBA"/>
</dbReference>
<accession>A0AA46AGH7</accession>
<comment type="similarity">
    <text evidence="2 12">Belongs to the FPP/GGPP synthase family.</text>
</comment>